<reference evidence="4 5" key="1">
    <citation type="submission" date="2021-07" db="EMBL/GenBank/DDBJ databases">
        <authorList>
            <person name="So Y."/>
        </authorList>
    </citation>
    <scope>NUCLEOTIDE SEQUENCE [LARGE SCALE GENOMIC DNA]</scope>
    <source>
        <strain evidence="4 5">HJA6</strain>
    </source>
</reference>
<dbReference type="CDD" id="cd03443">
    <property type="entry name" value="PaaI_thioesterase"/>
    <property type="match status" value="1"/>
</dbReference>
<comment type="caution">
    <text evidence="4">The sequence shown here is derived from an EMBL/GenBank/DDBJ whole genome shotgun (WGS) entry which is preliminary data.</text>
</comment>
<dbReference type="PANTHER" id="PTHR21660">
    <property type="entry name" value="THIOESTERASE SUPERFAMILY MEMBER-RELATED"/>
    <property type="match status" value="1"/>
</dbReference>
<evidence type="ECO:0000259" key="3">
    <source>
        <dbReference type="Pfam" id="PF03061"/>
    </source>
</evidence>
<organism evidence="4 5">
    <name type="scientific">Roseomonas alba</name>
    <dbReference type="NCBI Taxonomy" id="2846776"/>
    <lineage>
        <taxon>Bacteria</taxon>
        <taxon>Pseudomonadati</taxon>
        <taxon>Pseudomonadota</taxon>
        <taxon>Alphaproteobacteria</taxon>
        <taxon>Acetobacterales</taxon>
        <taxon>Roseomonadaceae</taxon>
        <taxon>Roseomonas</taxon>
    </lineage>
</organism>
<dbReference type="Pfam" id="PF03061">
    <property type="entry name" value="4HBT"/>
    <property type="match status" value="1"/>
</dbReference>
<name>A0ABS7AAW0_9PROT</name>
<keyword evidence="5" id="KW-1185">Reference proteome</keyword>
<proteinExistence type="inferred from homology"/>
<evidence type="ECO:0000256" key="1">
    <source>
        <dbReference type="ARBA" id="ARBA00008324"/>
    </source>
</evidence>
<gene>
    <name evidence="4" type="ORF">KPL78_16255</name>
</gene>
<dbReference type="NCBIfam" id="TIGR00369">
    <property type="entry name" value="unchar_dom_1"/>
    <property type="match status" value="1"/>
</dbReference>
<dbReference type="PANTHER" id="PTHR21660:SF1">
    <property type="entry name" value="ACYL-COENZYME A THIOESTERASE 13"/>
    <property type="match status" value="1"/>
</dbReference>
<feature type="domain" description="Thioesterase" evidence="3">
    <location>
        <begin position="56"/>
        <end position="125"/>
    </location>
</feature>
<evidence type="ECO:0000313" key="4">
    <source>
        <dbReference type="EMBL" id="MBW6399411.1"/>
    </source>
</evidence>
<dbReference type="InterPro" id="IPR039298">
    <property type="entry name" value="ACOT13"/>
</dbReference>
<keyword evidence="2" id="KW-0378">Hydrolase</keyword>
<comment type="similarity">
    <text evidence="1">Belongs to the thioesterase PaaI family.</text>
</comment>
<dbReference type="InterPro" id="IPR006683">
    <property type="entry name" value="Thioestr_dom"/>
</dbReference>
<dbReference type="InterPro" id="IPR029069">
    <property type="entry name" value="HotDog_dom_sf"/>
</dbReference>
<dbReference type="RefSeq" id="WP_219764015.1">
    <property type="nucleotide sequence ID" value="NZ_JAHYBZ010000005.1"/>
</dbReference>
<dbReference type="EMBL" id="JAHYBZ010000005">
    <property type="protein sequence ID" value="MBW6399411.1"/>
    <property type="molecule type" value="Genomic_DNA"/>
</dbReference>
<evidence type="ECO:0000256" key="2">
    <source>
        <dbReference type="ARBA" id="ARBA00022801"/>
    </source>
</evidence>
<sequence length="135" mass="14704">MADDRLDRLRAEMARSPFHAFLKPEATAVDAETGAVTVLLPFRLEFRRAYDVDDYHGGILAALIDLTAHAAVAVQSGDMAPTIDLRVDYLRPVPGVTLMAKGRVLRLGRSIARADVEVFAAEKLVAAGRGTFQVR</sequence>
<dbReference type="Proteomes" id="UP001196565">
    <property type="component" value="Unassembled WGS sequence"/>
</dbReference>
<dbReference type="InterPro" id="IPR003736">
    <property type="entry name" value="PAAI_dom"/>
</dbReference>
<dbReference type="SUPFAM" id="SSF54637">
    <property type="entry name" value="Thioesterase/thiol ester dehydrase-isomerase"/>
    <property type="match status" value="1"/>
</dbReference>
<evidence type="ECO:0000313" key="5">
    <source>
        <dbReference type="Proteomes" id="UP001196565"/>
    </source>
</evidence>
<accession>A0ABS7AAW0</accession>
<protein>
    <submittedName>
        <fullName evidence="4">PaaI family thioesterase</fullName>
    </submittedName>
</protein>
<dbReference type="Gene3D" id="3.10.129.10">
    <property type="entry name" value="Hotdog Thioesterase"/>
    <property type="match status" value="1"/>
</dbReference>